<organism evidence="1 2">
    <name type="scientific">Colocasia esculenta</name>
    <name type="common">Wild taro</name>
    <name type="synonym">Arum esculentum</name>
    <dbReference type="NCBI Taxonomy" id="4460"/>
    <lineage>
        <taxon>Eukaryota</taxon>
        <taxon>Viridiplantae</taxon>
        <taxon>Streptophyta</taxon>
        <taxon>Embryophyta</taxon>
        <taxon>Tracheophyta</taxon>
        <taxon>Spermatophyta</taxon>
        <taxon>Magnoliopsida</taxon>
        <taxon>Liliopsida</taxon>
        <taxon>Araceae</taxon>
        <taxon>Aroideae</taxon>
        <taxon>Colocasieae</taxon>
        <taxon>Colocasia</taxon>
    </lineage>
</organism>
<dbReference type="EMBL" id="NMUH01001690">
    <property type="protein sequence ID" value="MQL94548.1"/>
    <property type="molecule type" value="Genomic_DNA"/>
</dbReference>
<reference evidence="1" key="1">
    <citation type="submission" date="2017-07" db="EMBL/GenBank/DDBJ databases">
        <title>Taro Niue Genome Assembly and Annotation.</title>
        <authorList>
            <person name="Atibalentja N."/>
            <person name="Keating K."/>
            <person name="Fields C.J."/>
        </authorList>
    </citation>
    <scope>NUCLEOTIDE SEQUENCE</scope>
    <source>
        <strain evidence="1">Niue_2</strain>
        <tissue evidence="1">Leaf</tissue>
    </source>
</reference>
<name>A0A843VDY3_COLES</name>
<sequence length="122" mass="12613">MNSSRTRTVISLHETTLDATFSTIKWRELPGSPTGIGVITPPVTRVRQGASSGTICPTLRTLASAPTPIKAQVQYHATVSPPVGPRVALSATGISGDRYGLSVVDDALGGRSTVTDGAEKGL</sequence>
<accession>A0A843VDY3</accession>
<dbReference type="Proteomes" id="UP000652761">
    <property type="component" value="Unassembled WGS sequence"/>
</dbReference>
<comment type="caution">
    <text evidence="1">The sequence shown here is derived from an EMBL/GenBank/DDBJ whole genome shotgun (WGS) entry which is preliminary data.</text>
</comment>
<proteinExistence type="predicted"/>
<protein>
    <submittedName>
        <fullName evidence="1">Uncharacterized protein</fullName>
    </submittedName>
</protein>
<gene>
    <name evidence="1" type="ORF">Taro_027208</name>
</gene>
<evidence type="ECO:0000313" key="2">
    <source>
        <dbReference type="Proteomes" id="UP000652761"/>
    </source>
</evidence>
<evidence type="ECO:0000313" key="1">
    <source>
        <dbReference type="EMBL" id="MQL94548.1"/>
    </source>
</evidence>
<keyword evidence="2" id="KW-1185">Reference proteome</keyword>
<dbReference type="AlphaFoldDB" id="A0A843VDY3"/>